<reference evidence="2 3" key="3">
    <citation type="journal article" date="2016" name="Sci. Rep.">
        <title>Genome-wide diversity and gene expression profiling of Babesia microti isolates identify polymorphic genes that mediate host-pathogen interactions.</title>
        <authorList>
            <person name="Silva J.C."/>
            <person name="Cornillot E."/>
            <person name="McCracken C."/>
            <person name="Usmani-Brown S."/>
            <person name="Dwivedi A."/>
            <person name="Ifeonu O.O."/>
            <person name="Crabtree J."/>
            <person name="Gotia H.T."/>
            <person name="Virji A.Z."/>
            <person name="Reynes C."/>
            <person name="Colinge J."/>
            <person name="Kumar V."/>
            <person name="Lawres L."/>
            <person name="Pazzi J.E."/>
            <person name="Pablo J.V."/>
            <person name="Hung C."/>
            <person name="Brancato J."/>
            <person name="Kumari P."/>
            <person name="Orvis J."/>
            <person name="Tretina K."/>
            <person name="Chibucos M."/>
            <person name="Ott S."/>
            <person name="Sadzewicz L."/>
            <person name="Sengamalay N."/>
            <person name="Shetty A.C."/>
            <person name="Su Q."/>
            <person name="Tallon L."/>
            <person name="Fraser C.M."/>
            <person name="Frutos R."/>
            <person name="Molina D.M."/>
            <person name="Krause P.J."/>
            <person name="Ben Mamoun C."/>
        </authorList>
    </citation>
    <scope>NUCLEOTIDE SEQUENCE [LARGE SCALE GENOMIC DNA]</scope>
    <source>
        <strain evidence="2 3">RI</strain>
    </source>
</reference>
<feature type="transmembrane region" description="Helical" evidence="1">
    <location>
        <begin position="27"/>
        <end position="47"/>
    </location>
</feature>
<keyword evidence="3" id="KW-1185">Reference proteome</keyword>
<evidence type="ECO:0000256" key="1">
    <source>
        <dbReference type="SAM" id="Phobius"/>
    </source>
</evidence>
<keyword evidence="1" id="KW-0472">Membrane</keyword>
<keyword evidence="1" id="KW-0812">Transmembrane</keyword>
<dbReference type="GeneID" id="24425632"/>
<accession>A0A1N6LXA3</accession>
<protein>
    <submittedName>
        <fullName evidence="2">Uncharacterized protein</fullName>
    </submittedName>
</protein>
<dbReference type="VEuPathDB" id="PiroplasmaDB:BmR1_04g04935"/>
<reference evidence="2 3" key="1">
    <citation type="journal article" date="2012" name="Nucleic Acids Res.">
        <title>Sequencing of the smallest Apicomplexan genome from the human pathogen Babesia microti.</title>
        <authorList>
            <person name="Cornillot E."/>
            <person name="Hadj-Kaddour K."/>
            <person name="Dassouli A."/>
            <person name="Noel B."/>
            <person name="Ranwez V."/>
            <person name="Vacherie B."/>
            <person name="Augagneur Y."/>
            <person name="Bres V."/>
            <person name="Duclos A."/>
            <person name="Randazzo S."/>
            <person name="Carcy B."/>
            <person name="Debierre-Grockiego F."/>
            <person name="Delbecq S."/>
            <person name="Moubri-Menage K."/>
            <person name="Shams-Eldin H."/>
            <person name="Usmani-Brown S."/>
            <person name="Bringaud F."/>
            <person name="Wincker P."/>
            <person name="Vivares C.P."/>
            <person name="Schwarz R.T."/>
            <person name="Schetters T.P."/>
            <person name="Krause P.J."/>
            <person name="Gorenflot A."/>
            <person name="Berry V."/>
            <person name="Barbe V."/>
            <person name="Ben Mamoun C."/>
        </authorList>
    </citation>
    <scope>NUCLEOTIDE SEQUENCE [LARGE SCALE GENOMIC DNA]</scope>
    <source>
        <strain evidence="2 3">RI</strain>
    </source>
</reference>
<proteinExistence type="predicted"/>
<keyword evidence="1" id="KW-1133">Transmembrane helix</keyword>
<organism evidence="2 3">
    <name type="scientific">Babesia microti (strain RI)</name>
    <dbReference type="NCBI Taxonomy" id="1133968"/>
    <lineage>
        <taxon>Eukaryota</taxon>
        <taxon>Sar</taxon>
        <taxon>Alveolata</taxon>
        <taxon>Apicomplexa</taxon>
        <taxon>Aconoidasida</taxon>
        <taxon>Piroplasmida</taxon>
        <taxon>Babesiidae</taxon>
        <taxon>Babesia</taxon>
    </lineage>
</organism>
<dbReference type="Proteomes" id="UP000002899">
    <property type="component" value="Chromosome IV"/>
</dbReference>
<dbReference type="EMBL" id="LN871599">
    <property type="protein sequence ID" value="SIO73496.1"/>
    <property type="molecule type" value="Genomic_DNA"/>
</dbReference>
<sequence>MILYSYVVIIMSSYRYFPSRSTSQTHFSIFIFACLFTATTYSLFYGTSNRQDQIMERIYDSKMKYISPASYEQGLIHNKFMEQKIIKERRRHLGLSARNPSDLRIRDIE</sequence>
<evidence type="ECO:0000313" key="3">
    <source>
        <dbReference type="Proteomes" id="UP000002899"/>
    </source>
</evidence>
<dbReference type="RefSeq" id="XP_012649594.2">
    <property type="nucleotide sequence ID" value="XM_012794140.2"/>
</dbReference>
<dbReference type="KEGG" id="bmic:BmR1_04g04935"/>
<reference evidence="2 3" key="2">
    <citation type="journal article" date="2013" name="PLoS ONE">
        <title>Whole genome mapping and re-organization of the nuclear and mitochondrial genomes of Babesia microti isolates.</title>
        <authorList>
            <person name="Cornillot E."/>
            <person name="Dassouli A."/>
            <person name="Garg A."/>
            <person name="Pachikara N."/>
            <person name="Randazzo S."/>
            <person name="Depoix D."/>
            <person name="Carcy B."/>
            <person name="Delbecq S."/>
            <person name="Frutos R."/>
            <person name="Silva J.C."/>
            <person name="Sutton R."/>
            <person name="Krause P.J."/>
            <person name="Mamoun C.B."/>
        </authorList>
    </citation>
    <scope>NUCLEOTIDE SEQUENCE [LARGE SCALE GENOMIC DNA]</scope>
    <source>
        <strain evidence="2 3">RI</strain>
    </source>
</reference>
<dbReference type="AlphaFoldDB" id="A0A1N6LXA3"/>
<name>A0A1N6LXA3_BABMR</name>
<evidence type="ECO:0000313" key="2">
    <source>
        <dbReference type="EMBL" id="SIO73496.1"/>
    </source>
</evidence>